<feature type="domain" description="CNNM transmembrane" evidence="8">
    <location>
        <begin position="70"/>
        <end position="254"/>
    </location>
</feature>
<evidence type="ECO:0000256" key="1">
    <source>
        <dbReference type="ARBA" id="ARBA00004141"/>
    </source>
</evidence>
<keyword evidence="2 5" id="KW-0812">Transmembrane</keyword>
<dbReference type="EMBL" id="QPFP01000084">
    <property type="protein sequence ID" value="TEB22889.1"/>
    <property type="molecule type" value="Genomic_DNA"/>
</dbReference>
<dbReference type="STRING" id="71717.A0A4Y7SNQ0"/>
<dbReference type="GO" id="GO:0016020">
    <property type="term" value="C:membrane"/>
    <property type="evidence" value="ECO:0007669"/>
    <property type="project" value="UniProtKB-SubCell"/>
</dbReference>
<evidence type="ECO:0000256" key="5">
    <source>
        <dbReference type="PROSITE-ProRule" id="PRU01193"/>
    </source>
</evidence>
<evidence type="ECO:0000256" key="7">
    <source>
        <dbReference type="SAM" id="Phobius"/>
    </source>
</evidence>
<feature type="transmembrane region" description="Helical" evidence="7">
    <location>
        <begin position="190"/>
        <end position="213"/>
    </location>
</feature>
<evidence type="ECO:0000313" key="9">
    <source>
        <dbReference type="EMBL" id="TEB22889.1"/>
    </source>
</evidence>
<feature type="compositionally biased region" description="Basic and acidic residues" evidence="6">
    <location>
        <begin position="637"/>
        <end position="661"/>
    </location>
</feature>
<gene>
    <name evidence="9" type="ORF">FA13DRAFT_1694818</name>
</gene>
<dbReference type="PROSITE" id="PS51846">
    <property type="entry name" value="CNNM"/>
    <property type="match status" value="1"/>
</dbReference>
<evidence type="ECO:0000256" key="2">
    <source>
        <dbReference type="ARBA" id="ARBA00022692"/>
    </source>
</evidence>
<protein>
    <submittedName>
        <fullName evidence="9">DUF21-domain-containing protein</fullName>
    </submittedName>
</protein>
<accession>A0A4Y7SNQ0</accession>
<evidence type="ECO:0000256" key="4">
    <source>
        <dbReference type="ARBA" id="ARBA00023136"/>
    </source>
</evidence>
<dbReference type="AlphaFoldDB" id="A0A4Y7SNQ0"/>
<sequence>MVPVPLKLRSLSNSTRYVHVLHLAFSTVFRYVTQRDNQLGAGVWGSWRRTQEGDGAGAHTLQRRMEIEHGSTKFIVFVVLIPVLVLMSGLFAGLTLGYMSLDETQLNVLSVSGTPQQREYASRIKPIRKNGHLLLVTLLLANMIVNESLPIIADPILGGGVQSVVVSTVLIVIFSEIIPQSLFTRHGLYLGAKMAGVTTVLIYALGVVSWPVAKFLEWVLGPHHGIIYRRGELKELIAMHSNQGVLGGDLKRDTVTIIGATLDLQEKVVKQAMTPIDDVFMLSIEAKLDCSLLKKICETGHSRVPVYEEIDIPIPPDSDSSSNEGFGILSTLPGMANSGPPKERTQRVKKILGILLVKNCVMLDPKDATPIRSMPLNKVPFIPNNEPLLGILDKFQEGRSHMAIVSRFSVEKAQSVKKAVKRGLTQRLRERVGMGDTDSSESSSSSEEDDEERSIGFGIRKKRGSRKKRLSFVREKHTESVTEDGWEPLEAISEISREKSELSNVTVVEGKGRMKSKKEKSNVPSITSPREQSMPADAVLAKEGAEEFLQNFEPAVMPMGIITLEDVLEELIGEEIYDEFDAQGAHGDPYQIPEPDFNEKIDNGEGGVPIKAPKAQHPSLRQLKSLGFLRSRSAPPVRRDGRGVKDVGPKVNEVGEGKGYEGEAEEPAPSYTMEETQSDGDDLEDLTNPGRPQRGLNRLASSAPTTRAPSPSNLGVSTSLPSSHFLQRPRNGSTPPSRDSLDGGVPGRVRRSTPTSGVWGASSMARNLGKLSGDVEGGGEEDVNSAEPFSRGGQRGMAFKSRPVSPAGEQQAPIEHHASVAGPDQE</sequence>
<dbReference type="GO" id="GO:0005737">
    <property type="term" value="C:cytoplasm"/>
    <property type="evidence" value="ECO:0007669"/>
    <property type="project" value="TreeGrafter"/>
</dbReference>
<dbReference type="PANTHER" id="PTHR12064:SF90">
    <property type="entry name" value="CNNM TRANSMEMBRANE DOMAIN-CONTAINING PROTEIN"/>
    <property type="match status" value="1"/>
</dbReference>
<dbReference type="SUPFAM" id="SSF54631">
    <property type="entry name" value="CBS-domain pair"/>
    <property type="match status" value="1"/>
</dbReference>
<comment type="subcellular location">
    <subcellularLocation>
        <location evidence="1">Membrane</location>
        <topology evidence="1">Multi-pass membrane protein</topology>
    </subcellularLocation>
</comment>
<evidence type="ECO:0000259" key="8">
    <source>
        <dbReference type="PROSITE" id="PS51846"/>
    </source>
</evidence>
<dbReference type="Proteomes" id="UP000298030">
    <property type="component" value="Unassembled WGS sequence"/>
</dbReference>
<evidence type="ECO:0000313" key="10">
    <source>
        <dbReference type="Proteomes" id="UP000298030"/>
    </source>
</evidence>
<dbReference type="OrthoDB" id="5353557at2759"/>
<evidence type="ECO:0000256" key="3">
    <source>
        <dbReference type="ARBA" id="ARBA00022989"/>
    </source>
</evidence>
<feature type="region of interest" description="Disordered" evidence="6">
    <location>
        <begin position="510"/>
        <end position="534"/>
    </location>
</feature>
<dbReference type="InterPro" id="IPR044751">
    <property type="entry name" value="Ion_transp-like_CBS"/>
</dbReference>
<organism evidence="9 10">
    <name type="scientific">Coprinellus micaceus</name>
    <name type="common">Glistening ink-cap mushroom</name>
    <name type="synonym">Coprinus micaceus</name>
    <dbReference type="NCBI Taxonomy" id="71717"/>
    <lineage>
        <taxon>Eukaryota</taxon>
        <taxon>Fungi</taxon>
        <taxon>Dikarya</taxon>
        <taxon>Basidiomycota</taxon>
        <taxon>Agaricomycotina</taxon>
        <taxon>Agaricomycetes</taxon>
        <taxon>Agaricomycetidae</taxon>
        <taxon>Agaricales</taxon>
        <taxon>Agaricineae</taxon>
        <taxon>Psathyrellaceae</taxon>
        <taxon>Coprinellus</taxon>
    </lineage>
</organism>
<feature type="compositionally biased region" description="Low complexity" evidence="6">
    <location>
        <begin position="700"/>
        <end position="712"/>
    </location>
</feature>
<dbReference type="InterPro" id="IPR046342">
    <property type="entry name" value="CBS_dom_sf"/>
</dbReference>
<feature type="compositionally biased region" description="Polar residues" evidence="6">
    <location>
        <begin position="713"/>
        <end position="737"/>
    </location>
</feature>
<feature type="transmembrane region" description="Helical" evidence="7">
    <location>
        <begin position="74"/>
        <end position="96"/>
    </location>
</feature>
<dbReference type="PANTHER" id="PTHR12064">
    <property type="entry name" value="METAL TRANSPORTER CNNM"/>
    <property type="match status" value="1"/>
</dbReference>
<comment type="caution">
    <text evidence="9">The sequence shown here is derived from an EMBL/GenBank/DDBJ whole genome shotgun (WGS) entry which is preliminary data.</text>
</comment>
<feature type="region of interest" description="Disordered" evidence="6">
    <location>
        <begin position="429"/>
        <end position="458"/>
    </location>
</feature>
<dbReference type="GO" id="GO:0010960">
    <property type="term" value="P:magnesium ion homeostasis"/>
    <property type="evidence" value="ECO:0007669"/>
    <property type="project" value="InterPro"/>
</dbReference>
<feature type="region of interest" description="Disordered" evidence="6">
    <location>
        <begin position="603"/>
        <end position="826"/>
    </location>
</feature>
<keyword evidence="4 5" id="KW-0472">Membrane</keyword>
<name>A0A4Y7SNQ0_COPMI</name>
<reference evidence="9 10" key="1">
    <citation type="journal article" date="2019" name="Nat. Ecol. Evol.">
        <title>Megaphylogeny resolves global patterns of mushroom evolution.</title>
        <authorList>
            <person name="Varga T."/>
            <person name="Krizsan K."/>
            <person name="Foldi C."/>
            <person name="Dima B."/>
            <person name="Sanchez-Garcia M."/>
            <person name="Sanchez-Ramirez S."/>
            <person name="Szollosi G.J."/>
            <person name="Szarkandi J.G."/>
            <person name="Papp V."/>
            <person name="Albert L."/>
            <person name="Andreopoulos W."/>
            <person name="Angelini C."/>
            <person name="Antonin V."/>
            <person name="Barry K.W."/>
            <person name="Bougher N.L."/>
            <person name="Buchanan P."/>
            <person name="Buyck B."/>
            <person name="Bense V."/>
            <person name="Catcheside P."/>
            <person name="Chovatia M."/>
            <person name="Cooper J."/>
            <person name="Damon W."/>
            <person name="Desjardin D."/>
            <person name="Finy P."/>
            <person name="Geml J."/>
            <person name="Haridas S."/>
            <person name="Hughes K."/>
            <person name="Justo A."/>
            <person name="Karasinski D."/>
            <person name="Kautmanova I."/>
            <person name="Kiss B."/>
            <person name="Kocsube S."/>
            <person name="Kotiranta H."/>
            <person name="LaButti K.M."/>
            <person name="Lechner B.E."/>
            <person name="Liimatainen K."/>
            <person name="Lipzen A."/>
            <person name="Lukacs Z."/>
            <person name="Mihaltcheva S."/>
            <person name="Morgado L.N."/>
            <person name="Niskanen T."/>
            <person name="Noordeloos M.E."/>
            <person name="Ohm R.A."/>
            <person name="Ortiz-Santana B."/>
            <person name="Ovrebo C."/>
            <person name="Racz N."/>
            <person name="Riley R."/>
            <person name="Savchenko A."/>
            <person name="Shiryaev A."/>
            <person name="Soop K."/>
            <person name="Spirin V."/>
            <person name="Szebenyi C."/>
            <person name="Tomsovsky M."/>
            <person name="Tulloss R.E."/>
            <person name="Uehling J."/>
            <person name="Grigoriev I.V."/>
            <person name="Vagvolgyi C."/>
            <person name="Papp T."/>
            <person name="Martin F.M."/>
            <person name="Miettinen O."/>
            <person name="Hibbett D.S."/>
            <person name="Nagy L.G."/>
        </authorList>
    </citation>
    <scope>NUCLEOTIDE SEQUENCE [LARGE SCALE GENOMIC DNA]</scope>
    <source>
        <strain evidence="9 10">FP101781</strain>
    </source>
</reference>
<keyword evidence="3 5" id="KW-1133">Transmembrane helix</keyword>
<dbReference type="Pfam" id="PF01595">
    <property type="entry name" value="CNNM"/>
    <property type="match status" value="1"/>
</dbReference>
<proteinExistence type="predicted"/>
<keyword evidence="10" id="KW-1185">Reference proteome</keyword>
<evidence type="ECO:0000256" key="6">
    <source>
        <dbReference type="SAM" id="MobiDB-lite"/>
    </source>
</evidence>
<feature type="compositionally biased region" description="Polar residues" evidence="6">
    <location>
        <begin position="522"/>
        <end position="531"/>
    </location>
</feature>
<dbReference type="InterPro" id="IPR002550">
    <property type="entry name" value="CNNM"/>
</dbReference>
<feature type="transmembrane region" description="Helical" evidence="7">
    <location>
        <begin position="159"/>
        <end position="178"/>
    </location>
</feature>
<feature type="compositionally biased region" description="Acidic residues" evidence="6">
    <location>
        <begin position="676"/>
        <end position="685"/>
    </location>
</feature>
<dbReference type="GO" id="GO:0030026">
    <property type="term" value="P:intracellular manganese ion homeostasis"/>
    <property type="evidence" value="ECO:0007669"/>
    <property type="project" value="TreeGrafter"/>
</dbReference>
<dbReference type="CDD" id="cd04590">
    <property type="entry name" value="CBS_pair_CorC_HlyC_assoc"/>
    <property type="match status" value="1"/>
</dbReference>
<dbReference type="InterPro" id="IPR045095">
    <property type="entry name" value="ACDP"/>
</dbReference>
<dbReference type="Gene3D" id="3.10.580.10">
    <property type="entry name" value="CBS-domain"/>
    <property type="match status" value="2"/>
</dbReference>